<proteinExistence type="predicted"/>
<gene>
    <name evidence="2" type="ORF">SAMN05216186_11452</name>
</gene>
<name>A0A1G9GYY4_9PSED</name>
<feature type="compositionally biased region" description="Basic and acidic residues" evidence="1">
    <location>
        <begin position="28"/>
        <end position="48"/>
    </location>
</feature>
<feature type="region of interest" description="Disordered" evidence="1">
    <location>
        <begin position="1"/>
        <end position="48"/>
    </location>
</feature>
<evidence type="ECO:0000313" key="2">
    <source>
        <dbReference type="EMBL" id="SDL05861.1"/>
    </source>
</evidence>
<sequence length="214" mass="22321">MHTPNQTTPGPDGQTRGGTSREALTEELQDKAKQATEEVKVQGKEQLDRYRETAADELDRVAQGARAAASELERQDDAFLSHYVADIAGSLGRLADNLRGKSADTLFREASQLARDNPALFITGSIALGFGLTRFARASGRRDTDERSSTSETGMSATGMSTSAMGATSGSRPAPGSSGYSSPATPSDNASTFASASCCPPNRGDGKTSNGGTH</sequence>
<evidence type="ECO:0000256" key="1">
    <source>
        <dbReference type="SAM" id="MobiDB-lite"/>
    </source>
</evidence>
<dbReference type="RefSeq" id="WP_090257274.1">
    <property type="nucleotide sequence ID" value="NZ_FNFD01000014.1"/>
</dbReference>
<protein>
    <submittedName>
        <fullName evidence="2">Uncharacterized protein</fullName>
    </submittedName>
</protein>
<reference evidence="2 3" key="1">
    <citation type="submission" date="2016-10" db="EMBL/GenBank/DDBJ databases">
        <authorList>
            <person name="de Groot N.N."/>
        </authorList>
    </citation>
    <scope>NUCLEOTIDE SEQUENCE [LARGE SCALE GENOMIC DNA]</scope>
    <source>
        <strain evidence="2 3">JCM 21544</strain>
    </source>
</reference>
<organism evidence="2 3">
    <name type="scientific">Pseudomonas indica</name>
    <dbReference type="NCBI Taxonomy" id="137658"/>
    <lineage>
        <taxon>Bacteria</taxon>
        <taxon>Pseudomonadati</taxon>
        <taxon>Pseudomonadota</taxon>
        <taxon>Gammaproteobacteria</taxon>
        <taxon>Pseudomonadales</taxon>
        <taxon>Pseudomonadaceae</taxon>
        <taxon>Pseudomonas</taxon>
    </lineage>
</organism>
<evidence type="ECO:0000313" key="3">
    <source>
        <dbReference type="Proteomes" id="UP000198706"/>
    </source>
</evidence>
<dbReference type="STRING" id="137658.SAMN05216186_11452"/>
<feature type="compositionally biased region" description="Basic and acidic residues" evidence="1">
    <location>
        <begin position="140"/>
        <end position="149"/>
    </location>
</feature>
<accession>A0A1G9GYY4</accession>
<dbReference type="EMBL" id="FNFD01000014">
    <property type="protein sequence ID" value="SDL05861.1"/>
    <property type="molecule type" value="Genomic_DNA"/>
</dbReference>
<keyword evidence="3" id="KW-1185">Reference proteome</keyword>
<dbReference type="Proteomes" id="UP000198706">
    <property type="component" value="Unassembled WGS sequence"/>
</dbReference>
<dbReference type="AlphaFoldDB" id="A0A1G9GYY4"/>
<feature type="compositionally biased region" description="Polar residues" evidence="1">
    <location>
        <begin position="150"/>
        <end position="165"/>
    </location>
</feature>
<feature type="region of interest" description="Disordered" evidence="1">
    <location>
        <begin position="138"/>
        <end position="214"/>
    </location>
</feature>
<feature type="compositionally biased region" description="Low complexity" evidence="1">
    <location>
        <begin position="166"/>
        <end position="187"/>
    </location>
</feature>